<feature type="active site" evidence="8">
    <location>
        <position position="83"/>
    </location>
</feature>
<feature type="binding site" evidence="8">
    <location>
        <position position="88"/>
    </location>
    <ligand>
        <name>substrate</name>
    </ligand>
</feature>
<feature type="active site" description="Proton acceptor" evidence="8">
    <location>
        <position position="131"/>
    </location>
</feature>
<evidence type="ECO:0000256" key="8">
    <source>
        <dbReference type="HAMAP-Rule" id="MF_01139"/>
    </source>
</evidence>
<sequence length="303" mass="34442">MAMSPGSGRGAERDRKARDYPQLDPAPEDYPTFPDNSTWPVVFPELPPAPDGGPRRPPQHISKAAAPRIRADQLPGHVAIVMDGNGRWATQRGLPRTEGHKMGEAVVIDIACGAIELGIKWLSLYAFSTENWKRSAEEVRFLMGFNRDVVRRRRENLNAMGVRIRWVGARPRLWRSVIKELEIAEKMTAHNDVITVNYCVNYGGRTEITEATRAIAREAAGGKLNPDRITEATIARHLYRPDTPDVDLLLRTSGEKRSSNFMLWQAAYAEYIFSDKLWPDYDRRDLWAACEEYASRHRRFGRA</sequence>
<feature type="binding site" evidence="8">
    <location>
        <position position="100"/>
    </location>
    <ligand>
        <name>substrate</name>
    </ligand>
</feature>
<comment type="cofactor">
    <cofactor evidence="8">
        <name>Mg(2+)</name>
        <dbReference type="ChEBI" id="CHEBI:18420"/>
    </cofactor>
    <text evidence="8">Binds 2 magnesium ions per subunit.</text>
</comment>
<evidence type="ECO:0000256" key="1">
    <source>
        <dbReference type="ARBA" id="ARBA00005432"/>
    </source>
</evidence>
<dbReference type="Proteomes" id="UP000465361">
    <property type="component" value="Unassembled WGS sequence"/>
</dbReference>
<dbReference type="FunFam" id="3.40.1180.10:FF:000004">
    <property type="entry name" value="Isoprenyl transferase"/>
    <property type="match status" value="1"/>
</dbReference>
<feature type="binding site" evidence="8">
    <location>
        <begin position="84"/>
        <end position="87"/>
    </location>
    <ligand>
        <name>substrate</name>
    </ligand>
</feature>
<dbReference type="Pfam" id="PF01255">
    <property type="entry name" value="Prenyltransf"/>
    <property type="match status" value="1"/>
</dbReference>
<dbReference type="PANTHER" id="PTHR10291:SF0">
    <property type="entry name" value="DEHYDRODOLICHYL DIPHOSPHATE SYNTHASE 2"/>
    <property type="match status" value="1"/>
</dbReference>
<dbReference type="SUPFAM" id="SSF64005">
    <property type="entry name" value="Undecaprenyl diphosphate synthase"/>
    <property type="match status" value="1"/>
</dbReference>
<evidence type="ECO:0000256" key="6">
    <source>
        <dbReference type="ARBA" id="ARBA00047353"/>
    </source>
</evidence>
<protein>
    <recommendedName>
        <fullName evidence="8">Isoprenyl transferase</fullName>
        <ecNumber evidence="8">2.5.1.-</ecNumber>
    </recommendedName>
</protein>
<dbReference type="NCBIfam" id="TIGR00055">
    <property type="entry name" value="uppS"/>
    <property type="match status" value="1"/>
</dbReference>
<dbReference type="GO" id="GO:0030145">
    <property type="term" value="F:manganese ion binding"/>
    <property type="evidence" value="ECO:0007669"/>
    <property type="project" value="TreeGrafter"/>
</dbReference>
<proteinExistence type="inferred from homology"/>
<evidence type="ECO:0000313" key="10">
    <source>
        <dbReference type="EMBL" id="GFG75386.1"/>
    </source>
</evidence>
<dbReference type="HAMAP" id="MF_01139">
    <property type="entry name" value="ISPT"/>
    <property type="match status" value="1"/>
</dbReference>
<comment type="function">
    <text evidence="8">Catalyzes the condensation of isopentenyl diphosphate (IPP) with allylic pyrophosphates generating different type of terpenoids.</text>
</comment>
<dbReference type="EC" id="2.5.1.-" evidence="8"/>
<comment type="subunit">
    <text evidence="2 8">Homodimer.</text>
</comment>
<keyword evidence="4 8" id="KW-0479">Metal-binding</keyword>
<feature type="binding site" evidence="8">
    <location>
        <position position="132"/>
    </location>
    <ligand>
        <name>substrate</name>
    </ligand>
</feature>
<dbReference type="EMBL" id="BLKW01000004">
    <property type="protein sequence ID" value="GFG75386.1"/>
    <property type="molecule type" value="Genomic_DNA"/>
</dbReference>
<comment type="catalytic activity">
    <reaction evidence="7">
        <text>(2Z,6E)-farnesyl diphosphate + 7 isopentenyl diphosphate = (2Z,6Z,10Z,14Z,18Z,22Z,26Z,30Z,34E)-decaprenyl diphosphate + 7 diphosphate</text>
        <dbReference type="Rhea" id="RHEA:47096"/>
        <dbReference type="ChEBI" id="CHEBI:33019"/>
        <dbReference type="ChEBI" id="CHEBI:87356"/>
        <dbReference type="ChEBI" id="CHEBI:128769"/>
        <dbReference type="ChEBI" id="CHEBI:162247"/>
        <dbReference type="EC" id="2.5.1.86"/>
    </reaction>
</comment>
<dbReference type="Gene3D" id="3.40.1180.10">
    <property type="entry name" value="Decaprenyl diphosphate synthase-like"/>
    <property type="match status" value="1"/>
</dbReference>
<gene>
    <name evidence="10" type="primary">uppS</name>
    <name evidence="10" type="ORF">MBOT_27510</name>
</gene>
<accession>A0A7I9XZZ1</accession>
<dbReference type="GO" id="GO:0005829">
    <property type="term" value="C:cytosol"/>
    <property type="evidence" value="ECO:0007669"/>
    <property type="project" value="TreeGrafter"/>
</dbReference>
<evidence type="ECO:0000256" key="5">
    <source>
        <dbReference type="ARBA" id="ARBA00022842"/>
    </source>
</evidence>
<evidence type="ECO:0000256" key="4">
    <source>
        <dbReference type="ARBA" id="ARBA00022723"/>
    </source>
</evidence>
<name>A0A7I9XZZ1_9MYCO</name>
<feature type="binding site" evidence="8">
    <location>
        <begin position="257"/>
        <end position="259"/>
    </location>
    <ligand>
        <name>substrate</name>
    </ligand>
</feature>
<feature type="compositionally biased region" description="Basic and acidic residues" evidence="9">
    <location>
        <begin position="10"/>
        <end position="21"/>
    </location>
</feature>
<dbReference type="InterPro" id="IPR018520">
    <property type="entry name" value="UPP_synth-like_CS"/>
</dbReference>
<comment type="caution">
    <text evidence="10">The sequence shown here is derived from an EMBL/GenBank/DDBJ whole genome shotgun (WGS) entry which is preliminary data.</text>
</comment>
<dbReference type="PANTHER" id="PTHR10291">
    <property type="entry name" value="DEHYDRODOLICHYL DIPHOSPHATE SYNTHASE FAMILY MEMBER"/>
    <property type="match status" value="1"/>
</dbReference>
<dbReference type="GO" id="GO:0033850">
    <property type="term" value="F:Z-farnesyl diphosphate synthase activity"/>
    <property type="evidence" value="ECO:0007669"/>
    <property type="project" value="TreeGrafter"/>
</dbReference>
<feature type="binding site" evidence="8">
    <location>
        <position position="251"/>
    </location>
    <ligand>
        <name>substrate</name>
    </ligand>
</feature>
<feature type="binding site" evidence="8">
    <location>
        <position position="134"/>
    </location>
    <ligand>
        <name>substrate</name>
    </ligand>
</feature>
<dbReference type="PROSITE" id="PS01066">
    <property type="entry name" value="UPP_SYNTHASE"/>
    <property type="match status" value="1"/>
</dbReference>
<evidence type="ECO:0000313" key="11">
    <source>
        <dbReference type="Proteomes" id="UP000465361"/>
    </source>
</evidence>
<evidence type="ECO:0000256" key="3">
    <source>
        <dbReference type="ARBA" id="ARBA00022679"/>
    </source>
</evidence>
<dbReference type="GO" id="GO:0005886">
    <property type="term" value="C:plasma membrane"/>
    <property type="evidence" value="ECO:0007669"/>
    <property type="project" value="TreeGrafter"/>
</dbReference>
<organism evidence="10 11">
    <name type="scientific">Mycobacterium botniense</name>
    <dbReference type="NCBI Taxonomy" id="84962"/>
    <lineage>
        <taxon>Bacteria</taxon>
        <taxon>Bacillati</taxon>
        <taxon>Actinomycetota</taxon>
        <taxon>Actinomycetes</taxon>
        <taxon>Mycobacteriales</taxon>
        <taxon>Mycobacteriaceae</taxon>
        <taxon>Mycobacterium</taxon>
    </lineage>
</organism>
<dbReference type="InterPro" id="IPR036424">
    <property type="entry name" value="UPP_synth-like_sf"/>
</dbReference>
<dbReference type="NCBIfam" id="NF011402">
    <property type="entry name" value="PRK14827.1"/>
    <property type="match status" value="1"/>
</dbReference>
<dbReference type="CDD" id="cd00475">
    <property type="entry name" value="Cis_IPPS"/>
    <property type="match status" value="1"/>
</dbReference>
<keyword evidence="5 8" id="KW-0460">Magnesium</keyword>
<evidence type="ECO:0000256" key="9">
    <source>
        <dbReference type="SAM" id="MobiDB-lite"/>
    </source>
</evidence>
<feature type="binding site" evidence="8">
    <location>
        <position position="83"/>
    </location>
    <ligand>
        <name>Mg(2+)</name>
        <dbReference type="ChEBI" id="CHEBI:18420"/>
    </ligand>
</feature>
<dbReference type="NCBIfam" id="NF011404">
    <property type="entry name" value="PRK14829.1"/>
    <property type="match status" value="1"/>
</dbReference>
<dbReference type="GO" id="GO:0008834">
    <property type="term" value="F:ditrans,polycis-undecaprenyl-diphosphate synthase [(2E,6E)-farnesyl-diphosphate specific] activity"/>
    <property type="evidence" value="ECO:0007669"/>
    <property type="project" value="UniProtKB-ARBA"/>
</dbReference>
<dbReference type="GO" id="GO:0000287">
    <property type="term" value="F:magnesium ion binding"/>
    <property type="evidence" value="ECO:0007669"/>
    <property type="project" value="UniProtKB-UniRule"/>
</dbReference>
<comment type="catalytic activity">
    <reaction evidence="6">
        <text>n isopentenyl diphosphate + (2E,6E)-farnesyl diphosphate = a di-trans,poly-cis-polyprenyl diphosphate + n diphosphate</text>
        <dbReference type="Rhea" id="RHEA:53008"/>
        <dbReference type="Rhea" id="RHEA-COMP:19494"/>
        <dbReference type="ChEBI" id="CHEBI:33019"/>
        <dbReference type="ChEBI" id="CHEBI:128769"/>
        <dbReference type="ChEBI" id="CHEBI:136960"/>
        <dbReference type="ChEBI" id="CHEBI:175763"/>
        <dbReference type="EC" id="2.5.1.87"/>
    </reaction>
</comment>
<feature type="binding site" evidence="8">
    <location>
        <position position="270"/>
    </location>
    <ligand>
        <name>Mg(2+)</name>
        <dbReference type="ChEBI" id="CHEBI:18420"/>
    </ligand>
</feature>
<comment type="similarity">
    <text evidence="1 8">Belongs to the UPP synthase family.</text>
</comment>
<dbReference type="InterPro" id="IPR001441">
    <property type="entry name" value="UPP_synth-like"/>
</dbReference>
<dbReference type="AlphaFoldDB" id="A0A7I9XZZ1"/>
<feature type="binding site" evidence="8">
    <location>
        <begin position="128"/>
        <end position="130"/>
    </location>
    <ligand>
        <name>substrate</name>
    </ligand>
</feature>
<evidence type="ECO:0000256" key="7">
    <source>
        <dbReference type="ARBA" id="ARBA00052394"/>
    </source>
</evidence>
<keyword evidence="3 8" id="KW-0808">Transferase</keyword>
<reference evidence="10 11" key="1">
    <citation type="journal article" date="2019" name="Emerg. Microbes Infect.">
        <title>Comprehensive subspecies identification of 175 nontuberculous mycobacteria species based on 7547 genomic profiles.</title>
        <authorList>
            <person name="Matsumoto Y."/>
            <person name="Kinjo T."/>
            <person name="Motooka D."/>
            <person name="Nabeya D."/>
            <person name="Jung N."/>
            <person name="Uechi K."/>
            <person name="Horii T."/>
            <person name="Iida T."/>
            <person name="Fujita J."/>
            <person name="Nakamura S."/>
        </authorList>
    </citation>
    <scope>NUCLEOTIDE SEQUENCE [LARGE SCALE GENOMIC DNA]</scope>
    <source>
        <strain evidence="10 11">JCM 17322</strain>
    </source>
</reference>
<feature type="binding site" evidence="8">
    <location>
        <position position="96"/>
    </location>
    <ligand>
        <name>substrate</name>
    </ligand>
</feature>
<keyword evidence="11" id="KW-1185">Reference proteome</keyword>
<dbReference type="GO" id="GO:0016094">
    <property type="term" value="P:polyprenol biosynthetic process"/>
    <property type="evidence" value="ECO:0007669"/>
    <property type="project" value="TreeGrafter"/>
</dbReference>
<evidence type="ECO:0000256" key="2">
    <source>
        <dbReference type="ARBA" id="ARBA00011738"/>
    </source>
</evidence>
<feature type="region of interest" description="Disordered" evidence="9">
    <location>
        <begin position="1"/>
        <end position="61"/>
    </location>
</feature>